<reference evidence="2 3" key="1">
    <citation type="submission" date="2015-11" db="EMBL/GenBank/DDBJ databases">
        <title>Genome-wide analysis reveals the secondary metabolome in Streptomyces kanasensis ZX01.</title>
        <authorList>
            <person name="Zhang G."/>
            <person name="Han L."/>
            <person name="Feng J."/>
            <person name="Zhang X."/>
        </authorList>
    </citation>
    <scope>NUCLEOTIDE SEQUENCE [LARGE SCALE GENOMIC DNA]</scope>
    <source>
        <strain evidence="2 3">ZX01</strain>
    </source>
</reference>
<dbReference type="OrthoDB" id="9805852at2"/>
<dbReference type="GO" id="GO:0005737">
    <property type="term" value="C:cytoplasm"/>
    <property type="evidence" value="ECO:0007669"/>
    <property type="project" value="TreeGrafter"/>
</dbReference>
<dbReference type="AlphaFoldDB" id="A0A100Y107"/>
<evidence type="ECO:0000313" key="3">
    <source>
        <dbReference type="Proteomes" id="UP000054011"/>
    </source>
</evidence>
<dbReference type="Proteomes" id="UP000054011">
    <property type="component" value="Unassembled WGS sequence"/>
</dbReference>
<evidence type="ECO:0000259" key="1">
    <source>
        <dbReference type="Pfam" id="PF01266"/>
    </source>
</evidence>
<dbReference type="Gene3D" id="3.50.50.60">
    <property type="entry name" value="FAD/NAD(P)-binding domain"/>
    <property type="match status" value="1"/>
</dbReference>
<comment type="caution">
    <text evidence="2">The sequence shown here is derived from an EMBL/GenBank/DDBJ whole genome shotgun (WGS) entry which is preliminary data.</text>
</comment>
<dbReference type="InterPro" id="IPR006076">
    <property type="entry name" value="FAD-dep_OxRdtase"/>
</dbReference>
<dbReference type="Gene3D" id="3.30.9.10">
    <property type="entry name" value="D-Amino Acid Oxidase, subunit A, domain 2"/>
    <property type="match status" value="1"/>
</dbReference>
<name>A0A100Y107_9ACTN</name>
<keyword evidence="3" id="KW-1185">Reference proteome</keyword>
<proteinExistence type="predicted"/>
<dbReference type="Pfam" id="PF01266">
    <property type="entry name" value="DAO"/>
    <property type="match status" value="1"/>
</dbReference>
<dbReference type="SUPFAM" id="SSF51905">
    <property type="entry name" value="FAD/NAD(P)-binding domain"/>
    <property type="match status" value="1"/>
</dbReference>
<sequence>MGTRKHVVYWHETEAVTPEPPLRDAVDCDVAVVGGGYTGLWAAHFLKEAEPALDIRIVEAEYSGYGASGRADGFVTPTIGKDIQALVQEFGTRRALEASQAVGRSILEIGRFLRRNKVDAEYEANDYLMVATDAAQLRRLREDRELATTIAGREQPEILSAARAREVIGSPAVLGAMRVGGALVNPFKLARGVARVVKERGVTVYENTPVLRVLPGVRPTVVTPGGRITADKVIIAANAHQFTFAPFRNKTVPIWSYALVSEPLTDEQLGRVAWAGREGMVEAKTFLTCARFTADNRLMFAGGPALYFLGRDTRRRRMNDPRAYRALQEEFRRFFPMWGDVRFTYAYGGTVDVTRDYAPHFGQLPGGNVFYGYGFNGNGIAATHTGGKVLRDLVLGKDTEYARLLYVDDGHRRQRDFPPEPLLYVGARATTRLMEWKESRP</sequence>
<dbReference type="RefSeq" id="WP_058945051.1">
    <property type="nucleotide sequence ID" value="NZ_LNSV01000121.1"/>
</dbReference>
<dbReference type="EMBL" id="LNSV01000121">
    <property type="protein sequence ID" value="KUH35653.1"/>
    <property type="molecule type" value="Genomic_DNA"/>
</dbReference>
<dbReference type="InterPro" id="IPR036188">
    <property type="entry name" value="FAD/NAD-bd_sf"/>
</dbReference>
<dbReference type="PANTHER" id="PTHR13847">
    <property type="entry name" value="SARCOSINE DEHYDROGENASE-RELATED"/>
    <property type="match status" value="1"/>
</dbReference>
<gene>
    <name evidence="2" type="ORF">ATE80_27935</name>
</gene>
<feature type="domain" description="FAD dependent oxidoreductase" evidence="1">
    <location>
        <begin position="29"/>
        <end position="393"/>
    </location>
</feature>
<organism evidence="2 3">
    <name type="scientific">Streptomyces kanasensis</name>
    <dbReference type="NCBI Taxonomy" id="936756"/>
    <lineage>
        <taxon>Bacteria</taxon>
        <taxon>Bacillati</taxon>
        <taxon>Actinomycetota</taxon>
        <taxon>Actinomycetes</taxon>
        <taxon>Kitasatosporales</taxon>
        <taxon>Streptomycetaceae</taxon>
        <taxon>Streptomyces</taxon>
    </lineage>
</organism>
<accession>A0A100Y107</accession>
<dbReference type="PANTHER" id="PTHR13847:SF281">
    <property type="entry name" value="FAD DEPENDENT OXIDOREDUCTASE DOMAIN-CONTAINING PROTEIN"/>
    <property type="match status" value="1"/>
</dbReference>
<protein>
    <submittedName>
        <fullName evidence="2">FAD-dependent oxidoreductase</fullName>
    </submittedName>
</protein>
<dbReference type="STRING" id="936756.ATE80_27935"/>
<evidence type="ECO:0000313" key="2">
    <source>
        <dbReference type="EMBL" id="KUH35653.1"/>
    </source>
</evidence>